<accession>D4U0B4</accession>
<sequence>MTRGNTERPTRGERALAGRRVDEAVAWEHEVSGGTYGAPRIRHALMRGGVDVGVRAVTTSMRRLGLTGLNTRPRPARPRRGLIDFARNLPATVSNYEFMLLEFQCFGALLKAQAIELRATIWGSGPAAPVSSHAIPSRVFHSVRLDYWNCMRNWGGLFSVVELVAQGYCTTCAGDALLSCQCTAALSGALVLYLVHRFAVVKLVTPLRPCVSAGLKPVTPLRGENAGFPAVEGLQRCWRFHW</sequence>
<protein>
    <recommendedName>
        <fullName evidence="1">HTH-like domain-containing protein</fullName>
    </recommendedName>
</protein>
<dbReference type="InterPro" id="IPR025948">
    <property type="entry name" value="HTH-like_dom"/>
</dbReference>
<name>D4U0B4_9ACTO</name>
<organism evidence="2 3">
    <name type="scientific">Schaalia odontolytica F0309</name>
    <dbReference type="NCBI Taxonomy" id="649742"/>
    <lineage>
        <taxon>Bacteria</taxon>
        <taxon>Bacillati</taxon>
        <taxon>Actinomycetota</taxon>
        <taxon>Actinomycetes</taxon>
        <taxon>Actinomycetales</taxon>
        <taxon>Actinomycetaceae</taxon>
        <taxon>Schaalia</taxon>
    </lineage>
</organism>
<comment type="caution">
    <text evidence="2">The sequence shown here is derived from an EMBL/GenBank/DDBJ whole genome shotgun (WGS) entry which is preliminary data.</text>
</comment>
<evidence type="ECO:0000313" key="3">
    <source>
        <dbReference type="Proteomes" id="UP000003150"/>
    </source>
</evidence>
<evidence type="ECO:0000259" key="1">
    <source>
        <dbReference type="Pfam" id="PF13276"/>
    </source>
</evidence>
<gene>
    <name evidence="2" type="ORF">HMPREF0970_01654</name>
</gene>
<dbReference type="EMBL" id="ACYT02000061">
    <property type="protein sequence ID" value="EFF79419.1"/>
    <property type="molecule type" value="Genomic_DNA"/>
</dbReference>
<dbReference type="Pfam" id="PF13276">
    <property type="entry name" value="HTH_21"/>
    <property type="match status" value="1"/>
</dbReference>
<dbReference type="Proteomes" id="UP000003150">
    <property type="component" value="Unassembled WGS sequence"/>
</dbReference>
<dbReference type="AlphaFoldDB" id="D4U0B4"/>
<evidence type="ECO:0000313" key="2">
    <source>
        <dbReference type="EMBL" id="EFF79419.1"/>
    </source>
</evidence>
<reference evidence="2 3" key="1">
    <citation type="submission" date="2009-10" db="EMBL/GenBank/DDBJ databases">
        <authorList>
            <person name="Weinstock G."/>
            <person name="Sodergren E."/>
            <person name="Clifton S."/>
            <person name="Fulton L."/>
            <person name="Fulton B."/>
            <person name="Courtney L."/>
            <person name="Fronick C."/>
            <person name="Harrison M."/>
            <person name="Strong C."/>
            <person name="Farmer C."/>
            <person name="Delahaunty K."/>
            <person name="Markovic C."/>
            <person name="Hall O."/>
            <person name="Minx P."/>
            <person name="Tomlinson C."/>
            <person name="Mitreva M."/>
            <person name="Nelson J."/>
            <person name="Hou S."/>
            <person name="Wollam A."/>
            <person name="Pepin K.H."/>
            <person name="Johnson M."/>
            <person name="Bhonagiri V."/>
            <person name="Nash W.E."/>
            <person name="Warren W."/>
            <person name="Chinwalla A."/>
            <person name="Mardis E.R."/>
            <person name="Wilson R.K."/>
        </authorList>
    </citation>
    <scope>NUCLEOTIDE SEQUENCE [LARGE SCALE GENOMIC DNA]</scope>
    <source>
        <strain evidence="2 3">F0309</strain>
    </source>
</reference>
<proteinExistence type="predicted"/>
<feature type="domain" description="HTH-like" evidence="1">
    <location>
        <begin position="29"/>
        <end position="73"/>
    </location>
</feature>
<dbReference type="HOGENOM" id="CLU_1145319_0_0_11"/>